<sequence length="629" mass="67895">LPALSFVAAGDLATYVRTFQGVVGAGGTRITGDAARQVLMQSRLPVGELGRIWELSDLRKQGSLSLPEFALAMFLAQSRIRGKVLPDVLPPAILAEIQAANALPPAVAAPQAMLTPQMALAPQQRAMSTQMSMAPPPPASMPAMRAGTSPPAGADLDDSFESRFPELGGATGPLRKARQSFHQSMLAPPASQKQQQSQQPQQQWAISAQERAQYEAIFRQCDPTRTGVIRGGQAREVFAQSSLAQHELAKIWALADSSNQGELNLDEFSVAMHLIFRRLAGAPIPDKLPADLVPRSTRGFMDSLNDMKGQLMFKDAGTAAAARRPVSRTATPMHEASPRQQSVVSPVDSAKNDDGDVYRSANRRRPTDRSDVSTGRNSAEPVTPAGEPTSATAQSLDELRAEVRRRREDVAKLKADIDKRSKEQAEGRVTQRWKVDDLKREIEDIHRTTPAAKDGSGSGDDDGDEERARLVERRQALVGSIGGLLQEIPRLAADYRRLAGDLVEANKEALSKKKQKGAGATGSGEDVESRAARLVAQRMAALTGQTLDSLDAPDAGETDRIDRQHRERIERVESVTNGLARVQKAVQELAVGGLAATVDPKWDAGAGLLTEDARDLVRRLQLIPRATPP</sequence>
<name>A0ACC1KW40_9FUNG</name>
<keyword evidence="2" id="KW-1185">Reference proteome</keyword>
<evidence type="ECO:0000313" key="1">
    <source>
        <dbReference type="EMBL" id="KAJ2795707.1"/>
    </source>
</evidence>
<accession>A0ACC1KW40</accession>
<gene>
    <name evidence="1" type="primary">PAN1</name>
    <name evidence="1" type="ORF">H4R21_005004</name>
</gene>
<organism evidence="1 2">
    <name type="scientific">Coemansia helicoidea</name>
    <dbReference type="NCBI Taxonomy" id="1286919"/>
    <lineage>
        <taxon>Eukaryota</taxon>
        <taxon>Fungi</taxon>
        <taxon>Fungi incertae sedis</taxon>
        <taxon>Zoopagomycota</taxon>
        <taxon>Kickxellomycotina</taxon>
        <taxon>Kickxellomycetes</taxon>
        <taxon>Kickxellales</taxon>
        <taxon>Kickxellaceae</taxon>
        <taxon>Coemansia</taxon>
    </lineage>
</organism>
<reference evidence="1" key="1">
    <citation type="submission" date="2022-07" db="EMBL/GenBank/DDBJ databases">
        <title>Phylogenomic reconstructions and comparative analyses of Kickxellomycotina fungi.</title>
        <authorList>
            <person name="Reynolds N.K."/>
            <person name="Stajich J.E."/>
            <person name="Barry K."/>
            <person name="Grigoriev I.V."/>
            <person name="Crous P."/>
            <person name="Smith M.E."/>
        </authorList>
    </citation>
    <scope>NUCLEOTIDE SEQUENCE</scope>
    <source>
        <strain evidence="1">BCRC 34780</strain>
    </source>
</reference>
<protein>
    <submittedName>
        <fullName evidence="1">Actin organization and endocytosis protein</fullName>
    </submittedName>
</protein>
<dbReference type="EMBL" id="JANBUN010002085">
    <property type="protein sequence ID" value="KAJ2795707.1"/>
    <property type="molecule type" value="Genomic_DNA"/>
</dbReference>
<proteinExistence type="predicted"/>
<evidence type="ECO:0000313" key="2">
    <source>
        <dbReference type="Proteomes" id="UP001140087"/>
    </source>
</evidence>
<comment type="caution">
    <text evidence="1">The sequence shown here is derived from an EMBL/GenBank/DDBJ whole genome shotgun (WGS) entry which is preliminary data.</text>
</comment>
<feature type="non-terminal residue" evidence="1">
    <location>
        <position position="629"/>
    </location>
</feature>
<dbReference type="Proteomes" id="UP001140087">
    <property type="component" value="Unassembled WGS sequence"/>
</dbReference>
<feature type="non-terminal residue" evidence="1">
    <location>
        <position position="1"/>
    </location>
</feature>